<dbReference type="EMBL" id="CAJVAS010000002">
    <property type="protein sequence ID" value="CAG7602300.1"/>
    <property type="molecule type" value="Genomic_DNA"/>
</dbReference>
<keyword evidence="1" id="KW-0732">Signal</keyword>
<dbReference type="PROSITE" id="PS51257">
    <property type="entry name" value="PROKAR_LIPOPROTEIN"/>
    <property type="match status" value="1"/>
</dbReference>
<name>A0A916NLR2_9BACL</name>
<feature type="chain" id="PRO_5039681243" evidence="1">
    <location>
        <begin position="22"/>
        <end position="278"/>
    </location>
</feature>
<proteinExistence type="predicted"/>
<protein>
    <submittedName>
        <fullName evidence="2">Uncharacterized protein</fullName>
    </submittedName>
</protein>
<sequence length="278" mass="31339">MRLAKTIVVCICILVMLAACGKHIPAIDPQLLQSKSSLLVITGSAFPDAAKSKLNASLVKWRDTNHIAFEWMSDTSELSEAQWDKIKSVPYDYIVVIGHALMESVLPTAQQVTSRKWIMLDDLPAQEATAVPFDHIMLKQVPQARLHAEWDVWVRQQLVSGRIIEWVTQSTKPIPSDWAPSEEAEYITLTDAEGWYPQFQFQARQHGASWIVTYATLEQAAMNRLKNLSIPIVNMAATGVEQQWDAILSGLLDMMQNRSWKPGNQPYADNEVKIVKNL</sequence>
<feature type="signal peptide" evidence="1">
    <location>
        <begin position="1"/>
        <end position="21"/>
    </location>
</feature>
<dbReference type="Proteomes" id="UP000693672">
    <property type="component" value="Unassembled WGS sequence"/>
</dbReference>
<evidence type="ECO:0000256" key="1">
    <source>
        <dbReference type="SAM" id="SignalP"/>
    </source>
</evidence>
<dbReference type="AlphaFoldDB" id="A0A916NLR2"/>
<reference evidence="2" key="1">
    <citation type="submission" date="2021-06" db="EMBL/GenBank/DDBJ databases">
        <authorList>
            <person name="Criscuolo A."/>
        </authorList>
    </citation>
    <scope>NUCLEOTIDE SEQUENCE</scope>
    <source>
        <strain evidence="2">CIP111600</strain>
    </source>
</reference>
<comment type="caution">
    <text evidence="2">The sequence shown here is derived from an EMBL/GenBank/DDBJ whole genome shotgun (WGS) entry which is preliminary data.</text>
</comment>
<evidence type="ECO:0000313" key="3">
    <source>
        <dbReference type="Proteomes" id="UP000693672"/>
    </source>
</evidence>
<evidence type="ECO:0000313" key="2">
    <source>
        <dbReference type="EMBL" id="CAG7602300.1"/>
    </source>
</evidence>
<organism evidence="2 3">
    <name type="scientific">Paenibacillus solanacearum</name>
    <dbReference type="NCBI Taxonomy" id="2048548"/>
    <lineage>
        <taxon>Bacteria</taxon>
        <taxon>Bacillati</taxon>
        <taxon>Bacillota</taxon>
        <taxon>Bacilli</taxon>
        <taxon>Bacillales</taxon>
        <taxon>Paenibacillaceae</taxon>
        <taxon>Paenibacillus</taxon>
    </lineage>
</organism>
<dbReference type="RefSeq" id="WP_218090336.1">
    <property type="nucleotide sequence ID" value="NZ_CAJVAS010000002.1"/>
</dbReference>
<gene>
    <name evidence="2" type="ORF">PAESOLCIP111_00495</name>
</gene>
<accession>A0A916NLR2</accession>
<keyword evidence="3" id="KW-1185">Reference proteome</keyword>